<reference evidence="3" key="1">
    <citation type="submission" date="2021-01" db="EMBL/GenBank/DDBJ databases">
        <authorList>
            <person name="Corre E."/>
            <person name="Pelletier E."/>
            <person name="Niang G."/>
            <person name="Scheremetjew M."/>
            <person name="Finn R."/>
            <person name="Kale V."/>
            <person name="Holt S."/>
            <person name="Cochrane G."/>
            <person name="Meng A."/>
            <person name="Brown T."/>
            <person name="Cohen L."/>
        </authorList>
    </citation>
    <scope>NUCLEOTIDE SEQUENCE</scope>
    <source>
        <strain evidence="3">CCMP 769</strain>
    </source>
</reference>
<evidence type="ECO:0000313" key="4">
    <source>
        <dbReference type="EMBL" id="CAE0045810.1"/>
    </source>
</evidence>
<dbReference type="EMBL" id="HBHW01017844">
    <property type="protein sequence ID" value="CAE0045810.1"/>
    <property type="molecule type" value="Transcribed_RNA"/>
</dbReference>
<dbReference type="EMBL" id="HBHW01017842">
    <property type="protein sequence ID" value="CAE0045808.1"/>
    <property type="molecule type" value="Transcribed_RNA"/>
</dbReference>
<dbReference type="EMBL" id="HBHW01017843">
    <property type="protein sequence ID" value="CAE0045809.1"/>
    <property type="molecule type" value="Transcribed_RNA"/>
</dbReference>
<organism evidence="3">
    <name type="scientific">Rhodosorus marinus</name>
    <dbReference type="NCBI Taxonomy" id="101924"/>
    <lineage>
        <taxon>Eukaryota</taxon>
        <taxon>Rhodophyta</taxon>
        <taxon>Stylonematophyceae</taxon>
        <taxon>Stylonematales</taxon>
        <taxon>Stylonemataceae</taxon>
        <taxon>Rhodosorus</taxon>
    </lineage>
</organism>
<dbReference type="EMBL" id="HBHW01017841">
    <property type="protein sequence ID" value="CAE0045807.1"/>
    <property type="molecule type" value="Transcribed_RNA"/>
</dbReference>
<evidence type="ECO:0000313" key="1">
    <source>
        <dbReference type="EMBL" id="CAE0045807.1"/>
    </source>
</evidence>
<proteinExistence type="predicted"/>
<name>A0A7S2ZP59_9RHOD</name>
<evidence type="ECO:0000313" key="3">
    <source>
        <dbReference type="EMBL" id="CAE0045809.1"/>
    </source>
</evidence>
<sequence length="162" mass="17867">MSKNLNACAKLCLARTRKSGWIEHIHQSSPPSSQGVTLLATPSCLADRSIFFSQILCVHLEKEPLLPRSGWYQGVGTLQILLPPTPAPPASSTTKNLSRSIAMSILPEGTNVVREVRSGRIQGQIFASPWQVFLQEEKFYLLFQVSLELCFQPLSVEDSLSA</sequence>
<gene>
    <name evidence="1" type="ORF">RMAR00112_LOCUS13782</name>
    <name evidence="2" type="ORF">RMAR00112_LOCUS13783</name>
    <name evidence="3" type="ORF">RMAR00112_LOCUS13784</name>
    <name evidence="4" type="ORF">RMAR00112_LOCUS13785</name>
</gene>
<dbReference type="AlphaFoldDB" id="A0A7S2ZP59"/>
<accession>A0A7S2ZP59</accession>
<evidence type="ECO:0000313" key="2">
    <source>
        <dbReference type="EMBL" id="CAE0045808.1"/>
    </source>
</evidence>
<protein>
    <submittedName>
        <fullName evidence="3">Uncharacterized protein</fullName>
    </submittedName>
</protein>